<protein>
    <submittedName>
        <fullName evidence="5">Uncharacterized protein</fullName>
    </submittedName>
</protein>
<dbReference type="GO" id="GO:0005179">
    <property type="term" value="F:hormone activity"/>
    <property type="evidence" value="ECO:0007669"/>
    <property type="project" value="InterPro"/>
</dbReference>
<gene>
    <name evidence="5" type="ORF">EAG_09948</name>
</gene>
<sequence length="115" mass="13429">MARPTRPKVFGSPEELKKYADLVRDYYYLIGKARYGKRGDMAPMSTELNNSWETLRMIQDARRQNEQQRQEKMRQSKEQVLFSDLQSSDIDKHTSHVATRPGSLSDMIGNYIDVQ</sequence>
<name>E2ADF7_CAMFO</name>
<dbReference type="GO" id="GO:0005576">
    <property type="term" value="C:extracellular region"/>
    <property type="evidence" value="ECO:0007669"/>
    <property type="project" value="UniProtKB-SubCell"/>
</dbReference>
<comment type="subcellular location">
    <subcellularLocation>
        <location evidence="1">Secreted</location>
    </subcellularLocation>
</comment>
<dbReference type="Pfam" id="PF00159">
    <property type="entry name" value="Hormone_3"/>
    <property type="match status" value="1"/>
</dbReference>
<dbReference type="PROSITE" id="PS50276">
    <property type="entry name" value="PANCREATIC_HORMONE_2"/>
    <property type="match status" value="1"/>
</dbReference>
<proteinExistence type="inferred from homology"/>
<reference evidence="5 6" key="1">
    <citation type="journal article" date="2010" name="Science">
        <title>Genomic comparison of the ants Camponotus floridanus and Harpegnathos saltator.</title>
        <authorList>
            <person name="Bonasio R."/>
            <person name="Zhang G."/>
            <person name="Ye C."/>
            <person name="Mutti N.S."/>
            <person name="Fang X."/>
            <person name="Qin N."/>
            <person name="Donahue G."/>
            <person name="Yang P."/>
            <person name="Li Q."/>
            <person name="Li C."/>
            <person name="Zhang P."/>
            <person name="Huang Z."/>
            <person name="Berger S.L."/>
            <person name="Reinberg D."/>
            <person name="Wang J."/>
            <person name="Liebig J."/>
        </authorList>
    </citation>
    <scope>NUCLEOTIDE SEQUENCE [LARGE SCALE GENOMIC DNA]</scope>
    <source>
        <strain evidence="6">C129</strain>
    </source>
</reference>
<evidence type="ECO:0000313" key="6">
    <source>
        <dbReference type="Proteomes" id="UP000000311"/>
    </source>
</evidence>
<keyword evidence="3" id="KW-0964">Secreted</keyword>
<evidence type="ECO:0000256" key="2">
    <source>
        <dbReference type="ARBA" id="ARBA00010022"/>
    </source>
</evidence>
<dbReference type="InterPro" id="IPR001955">
    <property type="entry name" value="Pancreatic_hormone-like"/>
</dbReference>
<dbReference type="OrthoDB" id="9972427at2759"/>
<evidence type="ECO:0000256" key="1">
    <source>
        <dbReference type="ARBA" id="ARBA00004613"/>
    </source>
</evidence>
<evidence type="ECO:0000256" key="4">
    <source>
        <dbReference type="SAM" id="MobiDB-lite"/>
    </source>
</evidence>
<accession>E2ADF7</accession>
<evidence type="ECO:0000256" key="3">
    <source>
        <dbReference type="ARBA" id="ARBA00022525"/>
    </source>
</evidence>
<dbReference type="OMA" id="KHTSHVA"/>
<dbReference type="Proteomes" id="UP000000311">
    <property type="component" value="Unassembled WGS sequence"/>
</dbReference>
<dbReference type="EMBL" id="GL438750">
    <property type="protein sequence ID" value="EFN68519.1"/>
    <property type="molecule type" value="Genomic_DNA"/>
</dbReference>
<feature type="compositionally biased region" description="Basic and acidic residues" evidence="4">
    <location>
        <begin position="61"/>
        <end position="77"/>
    </location>
</feature>
<dbReference type="AlphaFoldDB" id="E2ADF7"/>
<feature type="region of interest" description="Disordered" evidence="4">
    <location>
        <begin position="61"/>
        <end position="87"/>
    </location>
</feature>
<keyword evidence="6" id="KW-1185">Reference proteome</keyword>
<comment type="similarity">
    <text evidence="2">Belongs to the NPY family.</text>
</comment>
<dbReference type="InParanoid" id="E2ADF7"/>
<organism evidence="6">
    <name type="scientific">Camponotus floridanus</name>
    <name type="common">Florida carpenter ant</name>
    <dbReference type="NCBI Taxonomy" id="104421"/>
    <lineage>
        <taxon>Eukaryota</taxon>
        <taxon>Metazoa</taxon>
        <taxon>Ecdysozoa</taxon>
        <taxon>Arthropoda</taxon>
        <taxon>Hexapoda</taxon>
        <taxon>Insecta</taxon>
        <taxon>Pterygota</taxon>
        <taxon>Neoptera</taxon>
        <taxon>Endopterygota</taxon>
        <taxon>Hymenoptera</taxon>
        <taxon>Apocrita</taxon>
        <taxon>Aculeata</taxon>
        <taxon>Formicoidea</taxon>
        <taxon>Formicidae</taxon>
        <taxon>Formicinae</taxon>
        <taxon>Camponotus</taxon>
    </lineage>
</organism>
<evidence type="ECO:0000313" key="5">
    <source>
        <dbReference type="EMBL" id="EFN68519.1"/>
    </source>
</evidence>